<feature type="chain" id="PRO_5046397350" description="Lipoprotein" evidence="1">
    <location>
        <begin position="18"/>
        <end position="190"/>
    </location>
</feature>
<proteinExistence type="predicted"/>
<feature type="signal peptide" evidence="1">
    <location>
        <begin position="1"/>
        <end position="17"/>
    </location>
</feature>
<evidence type="ECO:0000256" key="1">
    <source>
        <dbReference type="SAM" id="SignalP"/>
    </source>
</evidence>
<keyword evidence="3" id="KW-1185">Reference proteome</keyword>
<accession>A0ABV4QTE8</accession>
<protein>
    <recommendedName>
        <fullName evidence="4">Lipoprotein</fullName>
    </recommendedName>
</protein>
<dbReference type="RefSeq" id="WP_371939304.1">
    <property type="nucleotide sequence ID" value="NZ_JAXCEH010000002.1"/>
</dbReference>
<organism evidence="2 3">
    <name type="scientific">Actinomadura chokoriensis</name>
    <dbReference type="NCBI Taxonomy" id="454156"/>
    <lineage>
        <taxon>Bacteria</taxon>
        <taxon>Bacillati</taxon>
        <taxon>Actinomycetota</taxon>
        <taxon>Actinomycetes</taxon>
        <taxon>Streptosporangiales</taxon>
        <taxon>Thermomonosporaceae</taxon>
        <taxon>Actinomadura</taxon>
    </lineage>
</organism>
<name>A0ABV4QTE8_9ACTN</name>
<dbReference type="EMBL" id="JAXCEH010000002">
    <property type="protein sequence ID" value="MFA1552988.1"/>
    <property type="molecule type" value="Genomic_DNA"/>
</dbReference>
<keyword evidence="1" id="KW-0732">Signal</keyword>
<evidence type="ECO:0000313" key="2">
    <source>
        <dbReference type="EMBL" id="MFA1552988.1"/>
    </source>
</evidence>
<sequence>MRASAFLYCVLATLSLAACGEGGSPDPGTVAGTGSSAASSVRDINQPHYRDKAFTLGGPAEVVNGCTRFAADFNREGPLVKVPEQIGFGPSYSLIYFNCPDDRKIRFQGIDEGAAKVSGELDKAGCHQAVTTLDEPGGIGGNISLSETPPGTMFCLSNQDGSRVTFLKLTGVDKTAGSLRWTATHWSNTP</sequence>
<reference evidence="2 3" key="1">
    <citation type="submission" date="2023-11" db="EMBL/GenBank/DDBJ databases">
        <title>Actinomadura monticuli sp. nov., isolated from volcanic ash.</title>
        <authorList>
            <person name="Lee S.D."/>
            <person name="Yang H."/>
            <person name="Kim I.S."/>
        </authorList>
    </citation>
    <scope>NUCLEOTIDE SEQUENCE [LARGE SCALE GENOMIC DNA]</scope>
    <source>
        <strain evidence="2 3">DSM 45346</strain>
    </source>
</reference>
<gene>
    <name evidence="2" type="ORF">SM436_04690</name>
</gene>
<evidence type="ECO:0000313" key="3">
    <source>
        <dbReference type="Proteomes" id="UP001569904"/>
    </source>
</evidence>
<evidence type="ECO:0008006" key="4">
    <source>
        <dbReference type="Google" id="ProtNLM"/>
    </source>
</evidence>
<dbReference type="Proteomes" id="UP001569904">
    <property type="component" value="Unassembled WGS sequence"/>
</dbReference>
<dbReference type="PROSITE" id="PS51257">
    <property type="entry name" value="PROKAR_LIPOPROTEIN"/>
    <property type="match status" value="1"/>
</dbReference>
<comment type="caution">
    <text evidence="2">The sequence shown here is derived from an EMBL/GenBank/DDBJ whole genome shotgun (WGS) entry which is preliminary data.</text>
</comment>